<name>A0A4V1M3Q6_TREME</name>
<evidence type="ECO:0000313" key="1">
    <source>
        <dbReference type="EMBL" id="RXK37697.1"/>
    </source>
</evidence>
<dbReference type="AlphaFoldDB" id="A0A4V1M3Q6"/>
<reference evidence="1 2" key="1">
    <citation type="submission" date="2016-06" db="EMBL/GenBank/DDBJ databases">
        <title>Evolution of pathogenesis and genome organization in the Tremellales.</title>
        <authorList>
            <person name="Cuomo C."/>
            <person name="Litvintseva A."/>
            <person name="Heitman J."/>
            <person name="Chen Y."/>
            <person name="Sun S."/>
            <person name="Springer D."/>
            <person name="Dromer F."/>
            <person name="Young S."/>
            <person name="Zeng Q."/>
            <person name="Chapman S."/>
            <person name="Gujja S."/>
            <person name="Saif S."/>
            <person name="Birren B."/>
        </authorList>
    </citation>
    <scope>NUCLEOTIDE SEQUENCE [LARGE SCALE GENOMIC DNA]</scope>
    <source>
        <strain evidence="1 2">ATCC 28783</strain>
    </source>
</reference>
<dbReference type="EMBL" id="SDIL01000062">
    <property type="protein sequence ID" value="RXK37697.1"/>
    <property type="molecule type" value="Genomic_DNA"/>
</dbReference>
<proteinExistence type="predicted"/>
<protein>
    <submittedName>
        <fullName evidence="1">Uncharacterized protein</fullName>
    </submittedName>
</protein>
<organism evidence="1 2">
    <name type="scientific">Tremella mesenterica</name>
    <name type="common">Jelly fungus</name>
    <dbReference type="NCBI Taxonomy" id="5217"/>
    <lineage>
        <taxon>Eukaryota</taxon>
        <taxon>Fungi</taxon>
        <taxon>Dikarya</taxon>
        <taxon>Basidiomycota</taxon>
        <taxon>Agaricomycotina</taxon>
        <taxon>Tremellomycetes</taxon>
        <taxon>Tremellales</taxon>
        <taxon>Tremellaceae</taxon>
        <taxon>Tremella</taxon>
    </lineage>
</organism>
<dbReference type="VEuPathDB" id="FungiDB:TREMEDRAFT_59626"/>
<evidence type="ECO:0000313" key="2">
    <source>
        <dbReference type="Proteomes" id="UP000289152"/>
    </source>
</evidence>
<accession>A0A4V1M3Q6</accession>
<dbReference type="InParanoid" id="A0A4V1M3Q6"/>
<keyword evidence="2" id="KW-1185">Reference proteome</keyword>
<sequence>MSQSRDLMETIYSNLLTNHRVYVELSERRSEIDDHIRPEESRREDMIYPFHRTDGPSTYIRFRYVEPTWRSRVSSIFRRSGGVGRLRRYKLIGFEDIQTMTINYLDSEIAEIVTIESREETIYNF</sequence>
<dbReference type="Proteomes" id="UP000289152">
    <property type="component" value="Unassembled WGS sequence"/>
</dbReference>
<comment type="caution">
    <text evidence="1">The sequence shown here is derived from an EMBL/GenBank/DDBJ whole genome shotgun (WGS) entry which is preliminary data.</text>
</comment>
<gene>
    <name evidence="1" type="ORF">M231_05030</name>
</gene>